<dbReference type="EC" id="2.7.1.25" evidence="4 10"/>
<evidence type="ECO:0000259" key="12">
    <source>
        <dbReference type="Pfam" id="PF01583"/>
    </source>
</evidence>
<dbReference type="InterPro" id="IPR050512">
    <property type="entry name" value="Sulf_AdTrans/APS_kinase"/>
</dbReference>
<evidence type="ECO:0000256" key="4">
    <source>
        <dbReference type="ARBA" id="ARBA00012121"/>
    </source>
</evidence>
<comment type="pathway">
    <text evidence="3 10 11">Sulfur metabolism; hydrogen sulfide biosynthesis; sulfite from sulfate: step 2/3.</text>
</comment>
<dbReference type="UniPathway" id="UPA00140">
    <property type="reaction ID" value="UER00205"/>
</dbReference>
<evidence type="ECO:0000256" key="3">
    <source>
        <dbReference type="ARBA" id="ARBA00004806"/>
    </source>
</evidence>
<dbReference type="Pfam" id="PF01583">
    <property type="entry name" value="APS_kinase"/>
    <property type="match status" value="1"/>
</dbReference>
<organism evidence="13 14">
    <name type="scientific">Chroogloeocystis siderophila 5.2 s.c.1</name>
    <dbReference type="NCBI Taxonomy" id="247279"/>
    <lineage>
        <taxon>Bacteria</taxon>
        <taxon>Bacillati</taxon>
        <taxon>Cyanobacteriota</taxon>
        <taxon>Cyanophyceae</taxon>
        <taxon>Oscillatoriophycideae</taxon>
        <taxon>Chroococcales</taxon>
        <taxon>Chroococcaceae</taxon>
        <taxon>Chroogloeocystis</taxon>
    </lineage>
</organism>
<dbReference type="NCBIfam" id="TIGR00455">
    <property type="entry name" value="apsK"/>
    <property type="match status" value="1"/>
</dbReference>
<dbReference type="GO" id="GO:0004781">
    <property type="term" value="F:sulfate adenylyltransferase (ATP) activity"/>
    <property type="evidence" value="ECO:0007669"/>
    <property type="project" value="TreeGrafter"/>
</dbReference>
<comment type="catalytic activity">
    <reaction evidence="1 10 11">
        <text>adenosine 5'-phosphosulfate + ATP = 3'-phosphoadenylyl sulfate + ADP + H(+)</text>
        <dbReference type="Rhea" id="RHEA:24152"/>
        <dbReference type="ChEBI" id="CHEBI:15378"/>
        <dbReference type="ChEBI" id="CHEBI:30616"/>
        <dbReference type="ChEBI" id="CHEBI:58243"/>
        <dbReference type="ChEBI" id="CHEBI:58339"/>
        <dbReference type="ChEBI" id="CHEBI:456216"/>
        <dbReference type="EC" id="2.7.1.25"/>
    </reaction>
</comment>
<dbReference type="GO" id="GO:0070814">
    <property type="term" value="P:hydrogen sulfide biosynthetic process"/>
    <property type="evidence" value="ECO:0007669"/>
    <property type="project" value="UniProtKB-UniRule"/>
</dbReference>
<dbReference type="GO" id="GO:0004020">
    <property type="term" value="F:adenylylsulfate kinase activity"/>
    <property type="evidence" value="ECO:0007669"/>
    <property type="project" value="UniProtKB-UniRule"/>
</dbReference>
<evidence type="ECO:0000256" key="2">
    <source>
        <dbReference type="ARBA" id="ARBA00002632"/>
    </source>
</evidence>
<keyword evidence="5 10" id="KW-0597">Phosphoprotein</keyword>
<sequence>MNNKGLILWLTGLSGSGKTTLAKEIERELKERGCSVELLDGDVVRTNLSKGLGFSREDRDTNIRRIGFVANLLSRNGVIVIAAVVSPYRAARDELRHTTDNFVEVYVNAPLEVCEMRDVKGLYAMARAGEIRAFTGIDDPYEEPLNPDIVCYTAAETVEESVAKVIMELQRREYITEKPQLEYVI</sequence>
<proteinExistence type="inferred from homology"/>
<dbReference type="GO" id="GO:0010134">
    <property type="term" value="P:sulfate assimilation via adenylyl sulfate reduction"/>
    <property type="evidence" value="ECO:0007669"/>
    <property type="project" value="TreeGrafter"/>
</dbReference>
<dbReference type="STRING" id="247279.NIES1031_10975"/>
<feature type="domain" description="APS kinase" evidence="12">
    <location>
        <begin position="4"/>
        <end position="151"/>
    </location>
</feature>
<dbReference type="Proteomes" id="UP000185984">
    <property type="component" value="Unassembled WGS sequence"/>
</dbReference>
<name>A0A1U7HRS1_9CHRO</name>
<evidence type="ECO:0000256" key="5">
    <source>
        <dbReference type="ARBA" id="ARBA00022553"/>
    </source>
</evidence>
<accession>A0A1U7HRS1</accession>
<dbReference type="NCBIfam" id="NF002059">
    <property type="entry name" value="PRK00889.1"/>
    <property type="match status" value="1"/>
</dbReference>
<dbReference type="GO" id="GO:0005524">
    <property type="term" value="F:ATP binding"/>
    <property type="evidence" value="ECO:0007669"/>
    <property type="project" value="UniProtKB-UniRule"/>
</dbReference>
<dbReference type="HAMAP" id="MF_00065">
    <property type="entry name" value="Adenylyl_sulf_kinase"/>
    <property type="match status" value="1"/>
</dbReference>
<dbReference type="InterPro" id="IPR059117">
    <property type="entry name" value="APS_kinase_dom"/>
</dbReference>
<dbReference type="Gene3D" id="3.40.50.300">
    <property type="entry name" value="P-loop containing nucleotide triphosphate hydrolases"/>
    <property type="match status" value="1"/>
</dbReference>
<reference evidence="13 14" key="1">
    <citation type="submission" date="2016-11" db="EMBL/GenBank/DDBJ databases">
        <title>Draft Genome Sequences of Nine Cyanobacterial Strains from Diverse Habitats.</title>
        <authorList>
            <person name="Zhu T."/>
            <person name="Hou S."/>
            <person name="Lu X."/>
            <person name="Hess W.R."/>
        </authorList>
    </citation>
    <scope>NUCLEOTIDE SEQUENCE [LARGE SCALE GENOMIC DNA]</scope>
    <source>
        <strain evidence="13 14">5.2 s.c.1</strain>
    </source>
</reference>
<comment type="caution">
    <text evidence="13">The sequence shown here is derived from an EMBL/GenBank/DDBJ whole genome shotgun (WGS) entry which is preliminary data.</text>
</comment>
<evidence type="ECO:0000256" key="1">
    <source>
        <dbReference type="ARBA" id="ARBA00001823"/>
    </source>
</evidence>
<keyword evidence="8 10" id="KW-0418">Kinase</keyword>
<feature type="binding site" evidence="10">
    <location>
        <begin position="12"/>
        <end position="19"/>
    </location>
    <ligand>
        <name>ATP</name>
        <dbReference type="ChEBI" id="CHEBI:30616"/>
    </ligand>
</feature>
<dbReference type="CDD" id="cd02027">
    <property type="entry name" value="APSK"/>
    <property type="match status" value="1"/>
</dbReference>
<keyword evidence="9 10" id="KW-0067">ATP-binding</keyword>
<dbReference type="GO" id="GO:0019379">
    <property type="term" value="P:sulfate assimilation, phosphoadenylyl sulfate reduction by phosphoadenylyl-sulfate reductase (thioredoxin)"/>
    <property type="evidence" value="ECO:0007669"/>
    <property type="project" value="TreeGrafter"/>
</dbReference>
<evidence type="ECO:0000313" key="14">
    <source>
        <dbReference type="Proteomes" id="UP000185984"/>
    </source>
</evidence>
<keyword evidence="6 10" id="KW-0808">Transferase</keyword>
<dbReference type="GO" id="GO:0005737">
    <property type="term" value="C:cytoplasm"/>
    <property type="evidence" value="ECO:0007669"/>
    <property type="project" value="TreeGrafter"/>
</dbReference>
<dbReference type="EMBL" id="MRCC01000008">
    <property type="protein sequence ID" value="OKH26293.1"/>
    <property type="molecule type" value="Genomic_DNA"/>
</dbReference>
<evidence type="ECO:0000256" key="9">
    <source>
        <dbReference type="ARBA" id="ARBA00022840"/>
    </source>
</evidence>
<keyword evidence="7 10" id="KW-0547">Nucleotide-binding</keyword>
<comment type="similarity">
    <text evidence="10 11">Belongs to the APS kinase family.</text>
</comment>
<dbReference type="PANTHER" id="PTHR42700">
    <property type="entry name" value="SULFATE ADENYLYLTRANSFERASE"/>
    <property type="match status" value="1"/>
</dbReference>
<protein>
    <recommendedName>
        <fullName evidence="4 10">Adenylyl-sulfate kinase</fullName>
        <ecNumber evidence="4 10">2.7.1.25</ecNumber>
    </recommendedName>
    <alternativeName>
        <fullName evidence="10">APS kinase</fullName>
    </alternativeName>
    <alternativeName>
        <fullName evidence="10">ATP adenosine-5'-phosphosulfate 3'-phosphotransferase</fullName>
    </alternativeName>
    <alternativeName>
        <fullName evidence="10">Adenosine-5'-phosphosulfate kinase</fullName>
    </alternativeName>
</protein>
<evidence type="ECO:0000256" key="7">
    <source>
        <dbReference type="ARBA" id="ARBA00022741"/>
    </source>
</evidence>
<dbReference type="NCBIfam" id="NF003013">
    <property type="entry name" value="PRK03846.1"/>
    <property type="match status" value="1"/>
</dbReference>
<dbReference type="SUPFAM" id="SSF52540">
    <property type="entry name" value="P-loop containing nucleoside triphosphate hydrolases"/>
    <property type="match status" value="1"/>
</dbReference>
<evidence type="ECO:0000313" key="13">
    <source>
        <dbReference type="EMBL" id="OKH26293.1"/>
    </source>
</evidence>
<dbReference type="OrthoDB" id="9804504at2"/>
<evidence type="ECO:0000256" key="8">
    <source>
        <dbReference type="ARBA" id="ARBA00022777"/>
    </source>
</evidence>
<feature type="active site" description="Phosphoserine intermediate" evidence="10">
    <location>
        <position position="86"/>
    </location>
</feature>
<comment type="function">
    <text evidence="2 10 11">Catalyzes the synthesis of activated sulfate.</text>
</comment>
<evidence type="ECO:0000256" key="11">
    <source>
        <dbReference type="RuleBase" id="RU004347"/>
    </source>
</evidence>
<dbReference type="AlphaFoldDB" id="A0A1U7HRS1"/>
<dbReference type="PANTHER" id="PTHR42700:SF1">
    <property type="entry name" value="SULFATE ADENYLYLTRANSFERASE"/>
    <property type="match status" value="1"/>
</dbReference>
<evidence type="ECO:0000256" key="6">
    <source>
        <dbReference type="ARBA" id="ARBA00022679"/>
    </source>
</evidence>
<dbReference type="FunFam" id="3.40.50.300:FF:000802">
    <property type="entry name" value="Sulfate adenylyltransferase"/>
    <property type="match status" value="1"/>
</dbReference>
<keyword evidence="14" id="KW-1185">Reference proteome</keyword>
<dbReference type="InterPro" id="IPR002891">
    <property type="entry name" value="APS"/>
</dbReference>
<evidence type="ECO:0000256" key="10">
    <source>
        <dbReference type="HAMAP-Rule" id="MF_00065"/>
    </source>
</evidence>
<gene>
    <name evidence="10" type="primary">cysC</name>
    <name evidence="13" type="ORF">NIES1031_10975</name>
</gene>
<dbReference type="InterPro" id="IPR027417">
    <property type="entry name" value="P-loop_NTPase"/>
</dbReference>